<keyword evidence="3" id="KW-0411">Iron-sulfur</keyword>
<dbReference type="KEGG" id="pbas:SMSP2_01217"/>
<dbReference type="GO" id="GO:0051536">
    <property type="term" value="F:iron-sulfur cluster binding"/>
    <property type="evidence" value="ECO:0007669"/>
    <property type="project" value="UniProtKB-KW"/>
</dbReference>
<dbReference type="GO" id="GO:0046872">
    <property type="term" value="F:metal ion binding"/>
    <property type="evidence" value="ECO:0007669"/>
    <property type="project" value="UniProtKB-KW"/>
</dbReference>
<evidence type="ECO:0000256" key="1">
    <source>
        <dbReference type="ARBA" id="ARBA00022723"/>
    </source>
</evidence>
<feature type="domain" description="4Fe-4S ferredoxin-type" evidence="4">
    <location>
        <begin position="9"/>
        <end position="38"/>
    </location>
</feature>
<dbReference type="Proteomes" id="UP000188181">
    <property type="component" value="Chromosome"/>
</dbReference>
<dbReference type="STRING" id="1851148.SMSP2_01217"/>
<dbReference type="PROSITE" id="PS51379">
    <property type="entry name" value="4FE4S_FER_2"/>
    <property type="match status" value="2"/>
</dbReference>
<protein>
    <submittedName>
        <fullName evidence="5">2-oxoglutarate-acceptor oxidoreductase subunit OorD</fullName>
    </submittedName>
</protein>
<dbReference type="Pfam" id="PF12838">
    <property type="entry name" value="Fer4_7"/>
    <property type="match status" value="1"/>
</dbReference>
<evidence type="ECO:0000259" key="4">
    <source>
        <dbReference type="PROSITE" id="PS51379"/>
    </source>
</evidence>
<dbReference type="SUPFAM" id="SSF54862">
    <property type="entry name" value="4Fe-4S ferredoxins"/>
    <property type="match status" value="1"/>
</dbReference>
<feature type="domain" description="4Fe-4S ferredoxin-type" evidence="4">
    <location>
        <begin position="44"/>
        <end position="75"/>
    </location>
</feature>
<sequence>MSEKDKKQAYPVINIEECKACGRCVLACPVNVLELGQELNKRGYRFCVYKGSGCIGCGNCFYTCPEPSAIEVHIPAKKPDKKPSSEQ</sequence>
<name>A0A1Q2MDT6_9BACT</name>
<accession>A0A1Q2MDT6</accession>
<keyword evidence="1" id="KW-0479">Metal-binding</keyword>
<dbReference type="OrthoDB" id="9810688at2"/>
<evidence type="ECO:0000256" key="3">
    <source>
        <dbReference type="ARBA" id="ARBA00023014"/>
    </source>
</evidence>
<reference evidence="6" key="1">
    <citation type="submission" date="2017-02" db="EMBL/GenBank/DDBJ databases">
        <title>Comparative genomics and description of representatives of a novel lineage of planctomycetes thriving in anoxic sediments.</title>
        <authorList>
            <person name="Spring S."/>
            <person name="Bunk B."/>
            <person name="Sproer C."/>
        </authorList>
    </citation>
    <scope>NUCLEOTIDE SEQUENCE [LARGE SCALE GENOMIC DNA]</scope>
    <source>
        <strain evidence="6">SM-Chi-D1</strain>
    </source>
</reference>
<evidence type="ECO:0000256" key="2">
    <source>
        <dbReference type="ARBA" id="ARBA00023004"/>
    </source>
</evidence>
<dbReference type="AlphaFoldDB" id="A0A1Q2MDT6"/>
<dbReference type="Gene3D" id="3.30.70.20">
    <property type="match status" value="1"/>
</dbReference>
<keyword evidence="6" id="KW-1185">Reference proteome</keyword>
<gene>
    <name evidence="5" type="ORF">SMSP2_01217</name>
</gene>
<dbReference type="EMBL" id="CP019646">
    <property type="protein sequence ID" value="AQQ70855.1"/>
    <property type="molecule type" value="Genomic_DNA"/>
</dbReference>
<keyword evidence="2" id="KW-0408">Iron</keyword>
<organism evidence="5 6">
    <name type="scientific">Limihaloglobus sulfuriphilus</name>
    <dbReference type="NCBI Taxonomy" id="1851148"/>
    <lineage>
        <taxon>Bacteria</taxon>
        <taxon>Pseudomonadati</taxon>
        <taxon>Planctomycetota</taxon>
        <taxon>Phycisphaerae</taxon>
        <taxon>Sedimentisphaerales</taxon>
        <taxon>Sedimentisphaeraceae</taxon>
        <taxon>Limihaloglobus</taxon>
    </lineage>
</organism>
<dbReference type="PROSITE" id="PS00198">
    <property type="entry name" value="4FE4S_FER_1"/>
    <property type="match status" value="2"/>
</dbReference>
<dbReference type="InterPro" id="IPR017896">
    <property type="entry name" value="4Fe4S_Fe-S-bd"/>
</dbReference>
<proteinExistence type="predicted"/>
<evidence type="ECO:0000313" key="6">
    <source>
        <dbReference type="Proteomes" id="UP000188181"/>
    </source>
</evidence>
<evidence type="ECO:0000313" key="5">
    <source>
        <dbReference type="EMBL" id="AQQ70855.1"/>
    </source>
</evidence>
<dbReference type="RefSeq" id="WP_146683089.1">
    <property type="nucleotide sequence ID" value="NZ_CP019646.1"/>
</dbReference>
<dbReference type="InterPro" id="IPR017900">
    <property type="entry name" value="4Fe4S_Fe_S_CS"/>
</dbReference>